<dbReference type="EMBL" id="BEYU01000085">
    <property type="protein sequence ID" value="GBG30926.1"/>
    <property type="molecule type" value="Genomic_DNA"/>
</dbReference>
<dbReference type="InterPro" id="IPR036034">
    <property type="entry name" value="PDZ_sf"/>
</dbReference>
<feature type="domain" description="PDZ" evidence="5">
    <location>
        <begin position="87"/>
        <end position="137"/>
    </location>
</feature>
<dbReference type="InterPro" id="IPR046450">
    <property type="entry name" value="PA_dom_sf"/>
</dbReference>
<feature type="region of interest" description="Disordered" evidence="3">
    <location>
        <begin position="291"/>
        <end position="321"/>
    </location>
</feature>
<evidence type="ECO:0000256" key="4">
    <source>
        <dbReference type="SAM" id="SignalP"/>
    </source>
</evidence>
<evidence type="ECO:0000259" key="5">
    <source>
        <dbReference type="PROSITE" id="PS50106"/>
    </source>
</evidence>
<evidence type="ECO:0000313" key="6">
    <source>
        <dbReference type="EMBL" id="GBG30926.1"/>
    </source>
</evidence>
<protein>
    <submittedName>
        <fullName evidence="6">Signal peptide peptidase-like 3</fullName>
    </submittedName>
</protein>
<keyword evidence="7" id="KW-1185">Reference proteome</keyword>
<proteinExistence type="predicted"/>
<keyword evidence="1 4" id="KW-0732">Signal</keyword>
<gene>
    <name evidence="6" type="ORF">FCC1311_071472</name>
</gene>
<dbReference type="PANTHER" id="PTHR22702">
    <property type="entry name" value="PROTEASE-ASSOCIATED DOMAIN-CONTAINING PROTEIN"/>
    <property type="match status" value="1"/>
</dbReference>
<organism evidence="6 7">
    <name type="scientific">Hondaea fermentalgiana</name>
    <dbReference type="NCBI Taxonomy" id="2315210"/>
    <lineage>
        <taxon>Eukaryota</taxon>
        <taxon>Sar</taxon>
        <taxon>Stramenopiles</taxon>
        <taxon>Bigyra</taxon>
        <taxon>Labyrinthulomycetes</taxon>
        <taxon>Thraustochytrida</taxon>
        <taxon>Thraustochytriidae</taxon>
        <taxon>Hondaea</taxon>
    </lineage>
</organism>
<dbReference type="AlphaFoldDB" id="A0A2R5GJ61"/>
<dbReference type="CDD" id="cd00538">
    <property type="entry name" value="PA"/>
    <property type="match status" value="1"/>
</dbReference>
<dbReference type="InterPro" id="IPR001478">
    <property type="entry name" value="PDZ"/>
</dbReference>
<feature type="chain" id="PRO_5015302234" evidence="4">
    <location>
        <begin position="20"/>
        <end position="701"/>
    </location>
</feature>
<evidence type="ECO:0000313" key="7">
    <source>
        <dbReference type="Proteomes" id="UP000241890"/>
    </source>
</evidence>
<dbReference type="Gene3D" id="3.50.30.30">
    <property type="match status" value="2"/>
</dbReference>
<sequence>MHATGVVLVAAALVSVVTSCNESELLAQVSELSQRVAVAKGAYSGLAPGDALAVLRSAAGLGSRLRDEMDALLIQPLWTEDTTSFDHYEIVFREKRTLGILFGERGEAGVVVKDLSAKGDAKKSGQVKNGDELVAINMVHVLEAPISDIGDHISEGDYPKVFRFRRKRGSAETSSSASAKSGQAPQRQRAQPHQKGASQQQGAGGRPKVQKHPDGSFSVQVADAASLGIGLIDDMSVSSVKASGPFHGIVEVGDRLIRVANTNLGTKSLPEVVRLIKSSSAPFEMRFEVTDGRDPTARVQGVPGSGASAKADDQAEEDDEPLTHLGAEGELVLTAPPILAGARYKVQFASFGEASSCTERNVSMHIDSAKTRRLGMACGKHGPAVPYGGSDSLVFVLRGECTFVTKARNVMRAGGSGMVVVTRDFEPITTMPAGVGELRPGPIRGPAVMMEWKDGNSLLGLLRKGPLRAVLRDPHCPDAGAGTADIAADSDDNEQYAVEELEGGRTRKRYQMLRSLELLVWDSVSGETHREIGVLGEMGGFKYESFPLVSAAEPTVLVLAPGEKGTACKKFPMSGQYEGAIVVAWRGECSFADKAIAVQNAGGVGLILVNADQGVSRLQPMIIQPELEKAVKIPGMTITPAAGDRLRKILSGPEPSPDGFGLDSEATKAAPPPLVIAKFFRKTFYYCNRAKGIICGIDESD</sequence>
<keyword evidence="2" id="KW-0325">Glycoprotein</keyword>
<accession>A0A2R5GJ61</accession>
<comment type="caution">
    <text evidence="6">The sequence shown here is derived from an EMBL/GenBank/DDBJ whole genome shotgun (WGS) entry which is preliminary data.</text>
</comment>
<dbReference type="SMART" id="SM00228">
    <property type="entry name" value="PDZ"/>
    <property type="match status" value="2"/>
</dbReference>
<dbReference type="PANTHER" id="PTHR22702:SF1">
    <property type="entry name" value="PROTEASE-ASSOCIATED DOMAIN-CONTAINING PROTEIN 1"/>
    <property type="match status" value="1"/>
</dbReference>
<evidence type="ECO:0000256" key="3">
    <source>
        <dbReference type="SAM" id="MobiDB-lite"/>
    </source>
</evidence>
<evidence type="ECO:0000256" key="2">
    <source>
        <dbReference type="ARBA" id="ARBA00023180"/>
    </source>
</evidence>
<dbReference type="SUPFAM" id="SSF52025">
    <property type="entry name" value="PA domain"/>
    <property type="match status" value="1"/>
</dbReference>
<name>A0A2R5GJ61_9STRA</name>
<dbReference type="PROSITE" id="PS50106">
    <property type="entry name" value="PDZ"/>
    <property type="match status" value="2"/>
</dbReference>
<dbReference type="Gene3D" id="2.30.42.10">
    <property type="match status" value="2"/>
</dbReference>
<dbReference type="Pfam" id="PF02225">
    <property type="entry name" value="PA"/>
    <property type="match status" value="2"/>
</dbReference>
<feature type="region of interest" description="Disordered" evidence="3">
    <location>
        <begin position="166"/>
        <end position="214"/>
    </location>
</feature>
<dbReference type="OrthoDB" id="206201at2759"/>
<reference evidence="6 7" key="1">
    <citation type="submission" date="2017-12" db="EMBL/GenBank/DDBJ databases">
        <title>Sequencing, de novo assembly and annotation of complete genome of a new Thraustochytrid species, strain FCC1311.</title>
        <authorList>
            <person name="Sedici K."/>
            <person name="Godart F."/>
            <person name="Aiese Cigliano R."/>
            <person name="Sanseverino W."/>
            <person name="Barakat M."/>
            <person name="Ortet P."/>
            <person name="Marechal E."/>
            <person name="Cagnac O."/>
            <person name="Amato A."/>
        </authorList>
    </citation>
    <scope>NUCLEOTIDE SEQUENCE [LARGE SCALE GENOMIC DNA]</scope>
</reference>
<dbReference type="InParanoid" id="A0A2R5GJ61"/>
<feature type="domain" description="PDZ" evidence="5">
    <location>
        <begin position="216"/>
        <end position="291"/>
    </location>
</feature>
<dbReference type="InterPro" id="IPR003137">
    <property type="entry name" value="PA_domain"/>
</dbReference>
<feature type="signal peptide" evidence="4">
    <location>
        <begin position="1"/>
        <end position="19"/>
    </location>
</feature>
<evidence type="ECO:0000256" key="1">
    <source>
        <dbReference type="ARBA" id="ARBA00022729"/>
    </source>
</evidence>
<dbReference type="Proteomes" id="UP000241890">
    <property type="component" value="Unassembled WGS sequence"/>
</dbReference>
<dbReference type="SUPFAM" id="SSF50156">
    <property type="entry name" value="PDZ domain-like"/>
    <property type="match status" value="2"/>
</dbReference>
<feature type="compositionally biased region" description="Low complexity" evidence="3">
    <location>
        <begin position="171"/>
        <end position="201"/>
    </location>
</feature>